<name>A0AAJ5W5P0_9SPHI</name>
<evidence type="ECO:0008006" key="3">
    <source>
        <dbReference type="Google" id="ProtNLM"/>
    </source>
</evidence>
<evidence type="ECO:0000313" key="1">
    <source>
        <dbReference type="EMBL" id="WEK17605.1"/>
    </source>
</evidence>
<dbReference type="EMBL" id="CP119313">
    <property type="protein sequence ID" value="WEK17605.1"/>
    <property type="molecule type" value="Genomic_DNA"/>
</dbReference>
<accession>A0AAJ5W5P0</accession>
<dbReference type="Proteomes" id="UP001214530">
    <property type="component" value="Chromosome"/>
</dbReference>
<evidence type="ECO:0000313" key="2">
    <source>
        <dbReference type="Proteomes" id="UP001214530"/>
    </source>
</evidence>
<dbReference type="AlphaFoldDB" id="A0AAJ5W5P0"/>
<organism evidence="1 2">
    <name type="scientific">Candidatus Pedobacter colombiensis</name>
    <dbReference type="NCBI Taxonomy" id="3121371"/>
    <lineage>
        <taxon>Bacteria</taxon>
        <taxon>Pseudomonadati</taxon>
        <taxon>Bacteroidota</taxon>
        <taxon>Sphingobacteriia</taxon>
        <taxon>Sphingobacteriales</taxon>
        <taxon>Sphingobacteriaceae</taxon>
        <taxon>Pedobacter</taxon>
    </lineage>
</organism>
<sequence>MFKSIKTGVLVIILIGTAIVAKAQKVIDAGTITYGVEYVLTDDQKKQVDPSVLPSESKVEFNGNISKVQMDLGMAMLKVLTDGAASNALVLVDIPMMQKQYAAKMSKEEIEKQRGSLKYSDFKATGEKQNIAGFNAEKYTYKDNNGADYELWATTELKLPLGANPPGFADLNGTPIKFTNTQDGFKTLLTLKSVKEGKIGPFSLDVPKGYEIKTMDELKAMRGGR</sequence>
<protein>
    <recommendedName>
        <fullName evidence="3">DUF4412 domain-containing protein</fullName>
    </recommendedName>
</protein>
<gene>
    <name evidence="1" type="ORF">P0Y49_12450</name>
</gene>
<proteinExistence type="predicted"/>
<reference evidence="1" key="1">
    <citation type="submission" date="2023-03" db="EMBL/GenBank/DDBJ databases">
        <title>Andean soil-derived lignocellulolytic bacterial consortium as a source of novel taxa and putative plastic-active enzymes.</title>
        <authorList>
            <person name="Diaz-Garcia L."/>
            <person name="Chuvochina M."/>
            <person name="Feuerriegel G."/>
            <person name="Bunk B."/>
            <person name="Sproer C."/>
            <person name="Streit W.R."/>
            <person name="Rodriguez L.M."/>
            <person name="Overmann J."/>
            <person name="Jimenez D.J."/>
        </authorList>
    </citation>
    <scope>NUCLEOTIDE SEQUENCE</scope>
    <source>
        <strain evidence="1">MAG 3858</strain>
    </source>
</reference>